<reference evidence="1" key="2">
    <citation type="submission" date="2021-08" db="EMBL/GenBank/DDBJ databases">
        <authorList>
            <person name="Tani A."/>
            <person name="Ola A."/>
            <person name="Ogura Y."/>
            <person name="Katsura K."/>
            <person name="Hayashi T."/>
        </authorList>
    </citation>
    <scope>NUCLEOTIDE SEQUENCE</scope>
    <source>
        <strain evidence="1">KCTC 52305</strain>
    </source>
</reference>
<reference evidence="1" key="1">
    <citation type="journal article" date="2021" name="Front. Microbiol.">
        <title>Comprehensive Comparative Genomics and Phenotyping of Methylobacterium Species.</title>
        <authorList>
            <person name="Alessa O."/>
            <person name="Ogura Y."/>
            <person name="Fujitani Y."/>
            <person name="Takami H."/>
            <person name="Hayashi T."/>
            <person name="Sahin N."/>
            <person name="Tani A."/>
        </authorList>
    </citation>
    <scope>NUCLEOTIDE SEQUENCE</scope>
    <source>
        <strain evidence="1">KCTC 52305</strain>
    </source>
</reference>
<dbReference type="RefSeq" id="WP_128560376.1">
    <property type="nucleotide sequence ID" value="NZ_BPQH01000027.1"/>
</dbReference>
<proteinExistence type="predicted"/>
<accession>A0ABQ4R8R8</accession>
<name>A0ABQ4R8R8_9HYPH</name>
<organism evidence="1 2">
    <name type="scientific">Methylobacterium crusticola</name>
    <dbReference type="NCBI Taxonomy" id="1697972"/>
    <lineage>
        <taxon>Bacteria</taxon>
        <taxon>Pseudomonadati</taxon>
        <taxon>Pseudomonadota</taxon>
        <taxon>Alphaproteobacteria</taxon>
        <taxon>Hyphomicrobiales</taxon>
        <taxon>Methylobacteriaceae</taxon>
        <taxon>Methylobacterium</taxon>
    </lineage>
</organism>
<dbReference type="Proteomes" id="UP001055167">
    <property type="component" value="Unassembled WGS sequence"/>
</dbReference>
<gene>
    <name evidence="1" type="ORF">OPKNFCMD_6065</name>
</gene>
<evidence type="ECO:0008006" key="3">
    <source>
        <dbReference type="Google" id="ProtNLM"/>
    </source>
</evidence>
<sequence>MHFSVNRFDASHLLLWLTPNDSRQTPRVRVVIDAERTLELEAWVPFPQLKEFGWHDTGLCGFEITDATCPGLAAASRVAVFDADSNFLLYQHAADRTCRPLRLFTLDYTIDQDNSLRDTIFNEFQMSYFGIREIHYDLLRCVFDGKHTDSLYLHGSLFVRRYEELLAQGEFLKTILIVDPYIELAKRILWLRKMEQIGREPSQSWRIDQLEAPCAFAAGLDFANPSALRKAFDRIDQTTYNWLSNPLTRDLSCTVPGEMLKSGHWSAAMDTLSRFNVIGHQQFWDAYTAMVSDVVGLSGTPPAERAVPEPVLRLAETLSRVRTTLALVELDINLSDKVYTIIEKQWGDKG</sequence>
<evidence type="ECO:0000313" key="2">
    <source>
        <dbReference type="Proteomes" id="UP001055167"/>
    </source>
</evidence>
<keyword evidence="2" id="KW-1185">Reference proteome</keyword>
<comment type="caution">
    <text evidence="1">The sequence shown here is derived from an EMBL/GenBank/DDBJ whole genome shotgun (WGS) entry which is preliminary data.</text>
</comment>
<protein>
    <recommendedName>
        <fullName evidence="3">DUF4435 domain-containing protein</fullName>
    </recommendedName>
</protein>
<dbReference type="EMBL" id="BPQH01000027">
    <property type="protein sequence ID" value="GJD53290.1"/>
    <property type="molecule type" value="Genomic_DNA"/>
</dbReference>
<evidence type="ECO:0000313" key="1">
    <source>
        <dbReference type="EMBL" id="GJD53290.1"/>
    </source>
</evidence>